<dbReference type="PANTHER" id="PTHR31065">
    <property type="entry name" value="PLATZ TRANSCRIPTION FACTOR FAMILY PROTEIN"/>
    <property type="match status" value="1"/>
</dbReference>
<reference evidence="5" key="1">
    <citation type="submission" date="2024-07" db="EMBL/GenBank/DDBJ databases">
        <title>Two chromosome-level genome assemblies of Korean endemic species Abeliophyllum distichum and Forsythia ovata (Oleaceae).</title>
        <authorList>
            <person name="Jang H."/>
        </authorList>
    </citation>
    <scope>NUCLEOTIDE SEQUENCE [LARGE SCALE GENOMIC DNA]</scope>
</reference>
<organism evidence="4 5">
    <name type="scientific">Abeliophyllum distichum</name>
    <dbReference type="NCBI Taxonomy" id="126358"/>
    <lineage>
        <taxon>Eukaryota</taxon>
        <taxon>Viridiplantae</taxon>
        <taxon>Streptophyta</taxon>
        <taxon>Embryophyta</taxon>
        <taxon>Tracheophyta</taxon>
        <taxon>Spermatophyta</taxon>
        <taxon>Magnoliopsida</taxon>
        <taxon>eudicotyledons</taxon>
        <taxon>Gunneridae</taxon>
        <taxon>Pentapetalae</taxon>
        <taxon>asterids</taxon>
        <taxon>lamiids</taxon>
        <taxon>Lamiales</taxon>
        <taxon>Oleaceae</taxon>
        <taxon>Forsythieae</taxon>
        <taxon>Abeliophyllum</taxon>
    </lineage>
</organism>
<keyword evidence="1" id="KW-0862">Zinc</keyword>
<evidence type="ECO:0000256" key="1">
    <source>
        <dbReference type="PROSITE-ProRule" id="PRU00024"/>
    </source>
</evidence>
<dbReference type="EMBL" id="JBFOLK010000004">
    <property type="protein sequence ID" value="KAL2518751.1"/>
    <property type="molecule type" value="Genomic_DNA"/>
</dbReference>
<evidence type="ECO:0000256" key="2">
    <source>
        <dbReference type="SAM" id="MobiDB-lite"/>
    </source>
</evidence>
<feature type="region of interest" description="Disordered" evidence="2">
    <location>
        <begin position="155"/>
        <end position="176"/>
    </location>
</feature>
<dbReference type="AlphaFoldDB" id="A0ABD1U183"/>
<proteinExistence type="predicted"/>
<gene>
    <name evidence="4" type="ORF">Adt_14998</name>
</gene>
<keyword evidence="1" id="KW-0863">Zinc-finger</keyword>
<dbReference type="GO" id="GO:0008270">
    <property type="term" value="F:zinc ion binding"/>
    <property type="evidence" value="ECO:0007669"/>
    <property type="project" value="UniProtKB-KW"/>
</dbReference>
<name>A0ABD1U183_9LAMI</name>
<sequence length="176" mass="20730">MYFGVCLTHSEHKKKDLDHFCIDCEKSFCCNCVSTHALHKYVKIRRYMYCEVIKRQDLCKLFDCSSIQQRSTQQPQQQNSKDHSCIICKKSLPDACFYCSIACKVSALCGDRHEETILDYKKTCKEEDVDLEKSRTRDDQDEGLENRRLKDGAHFILPMRKRRRSRKGKPRRAPLL</sequence>
<comment type="caution">
    <text evidence="4">The sequence shown here is derived from an EMBL/GenBank/DDBJ whole genome shotgun (WGS) entry which is preliminary data.</text>
</comment>
<keyword evidence="5" id="KW-1185">Reference proteome</keyword>
<protein>
    <submittedName>
        <fullName evidence="4">PLATZ transcription factor family protein</fullName>
    </submittedName>
</protein>
<feature type="compositionally biased region" description="Basic residues" evidence="2">
    <location>
        <begin position="159"/>
        <end position="176"/>
    </location>
</feature>
<evidence type="ECO:0000313" key="4">
    <source>
        <dbReference type="EMBL" id="KAL2518751.1"/>
    </source>
</evidence>
<dbReference type="PROSITE" id="PS50119">
    <property type="entry name" value="ZF_BBOX"/>
    <property type="match status" value="1"/>
</dbReference>
<dbReference type="PANTHER" id="PTHR31065:SF53">
    <property type="entry name" value="B BOX-TYPE DOMAIN-CONTAINING PROTEIN"/>
    <property type="match status" value="1"/>
</dbReference>
<feature type="domain" description="B box-type" evidence="3">
    <location>
        <begin position="5"/>
        <end position="44"/>
    </location>
</feature>
<keyword evidence="1" id="KW-0479">Metal-binding</keyword>
<dbReference type="InterPro" id="IPR000315">
    <property type="entry name" value="Znf_B-box"/>
</dbReference>
<evidence type="ECO:0000259" key="3">
    <source>
        <dbReference type="PROSITE" id="PS50119"/>
    </source>
</evidence>
<evidence type="ECO:0000313" key="5">
    <source>
        <dbReference type="Proteomes" id="UP001604336"/>
    </source>
</evidence>
<dbReference type="InterPro" id="IPR006734">
    <property type="entry name" value="PLATZ"/>
</dbReference>
<dbReference type="Proteomes" id="UP001604336">
    <property type="component" value="Unassembled WGS sequence"/>
</dbReference>
<accession>A0ABD1U183</accession>
<dbReference type="Pfam" id="PF04640">
    <property type="entry name" value="PLATZ"/>
    <property type="match status" value="1"/>
</dbReference>